<dbReference type="PANTHER" id="PTHR37539:SF1">
    <property type="entry name" value="ER-BOUND OXYGENASE MPAB_MPAB'_RUBBER OXYGENASE CATALYTIC DOMAIN-CONTAINING PROTEIN"/>
    <property type="match status" value="1"/>
</dbReference>
<sequence length="391" mass="43808">MNQPNTWPPKRGSQQEFAKAHGEELAQRYQEAFWAMDPVADAIFASDHSVREIMPNLREALQRGHADENTFPEVAALIDDMKKALEGIDEEQLERGRRVYLSIPPLAHGIALGPGSLVHTYSTPSIADVLVNTGELTVGAVKRLAYTTNWTYSLYLTDGLQPGGLGFYHTGMVRAMHAHVRRVHNKRGFDYSDWGSPINEFDMLRTWLDFTIIPYAGLEKMGWKLSQEEQRDAFYLWKVVGRMVGIPSDLIEPLDDIESTQPYLDAVHEIDGEPNENSQALVDALMHGFVVNAHAITGLPEDSLKEWTEAHVRIIHGDGPAEAYGIATTNMQPILEMSVPTVQQRFDLLRANQEALDEEIKNNEQMLKDLLDPEASYLKQDDGVKTASTAS</sequence>
<dbReference type="KEGG" id="cpeg:CPELA_03440"/>
<keyword evidence="3" id="KW-1185">Reference proteome</keyword>
<dbReference type="Pfam" id="PF09995">
    <property type="entry name" value="MPAB_Lcp_cat"/>
    <property type="match status" value="1"/>
</dbReference>
<dbReference type="PANTHER" id="PTHR37539">
    <property type="entry name" value="SECRETED PROTEIN-RELATED"/>
    <property type="match status" value="1"/>
</dbReference>
<accession>A0A410W7N7</accession>
<reference evidence="2 3" key="1">
    <citation type="submission" date="2019-01" db="EMBL/GenBank/DDBJ databases">
        <authorList>
            <person name="Ruckert C."/>
            <person name="Busche T."/>
            <person name="Kalinowski J."/>
        </authorList>
    </citation>
    <scope>NUCLEOTIDE SEQUENCE [LARGE SCALE GENOMIC DNA]</scope>
    <source>
        <strain evidence="2 3">136/3</strain>
    </source>
</reference>
<proteinExistence type="predicted"/>
<dbReference type="RefSeq" id="WP_128889474.1">
    <property type="nucleotide sequence ID" value="NZ_BMCX01000001.1"/>
</dbReference>
<dbReference type="EMBL" id="CP035299">
    <property type="protein sequence ID" value="QAU51967.1"/>
    <property type="molecule type" value="Genomic_DNA"/>
</dbReference>
<gene>
    <name evidence="2" type="ORF">CPELA_03440</name>
</gene>
<evidence type="ECO:0000259" key="1">
    <source>
        <dbReference type="Pfam" id="PF09995"/>
    </source>
</evidence>
<dbReference type="InterPro" id="IPR018713">
    <property type="entry name" value="MPAB/Lcp_cat_dom"/>
</dbReference>
<dbReference type="OrthoDB" id="7614910at2"/>
<evidence type="ECO:0000313" key="3">
    <source>
        <dbReference type="Proteomes" id="UP000288929"/>
    </source>
</evidence>
<dbReference type="AlphaFoldDB" id="A0A410W7N7"/>
<name>A0A410W7N7_9CORY</name>
<dbReference type="Proteomes" id="UP000288929">
    <property type="component" value="Chromosome"/>
</dbReference>
<protein>
    <recommendedName>
        <fullName evidence="1">ER-bound oxygenase mpaB/mpaB'/Rubber oxygenase catalytic domain-containing protein</fullName>
    </recommendedName>
</protein>
<feature type="domain" description="ER-bound oxygenase mpaB/mpaB'/Rubber oxygenase catalytic" evidence="1">
    <location>
        <begin position="123"/>
        <end position="327"/>
    </location>
</feature>
<dbReference type="InterPro" id="IPR037473">
    <property type="entry name" value="Lcp-like"/>
</dbReference>
<organism evidence="2 3">
    <name type="scientific">Corynebacterium pelargi</name>
    <dbReference type="NCBI Taxonomy" id="1471400"/>
    <lineage>
        <taxon>Bacteria</taxon>
        <taxon>Bacillati</taxon>
        <taxon>Actinomycetota</taxon>
        <taxon>Actinomycetes</taxon>
        <taxon>Mycobacteriales</taxon>
        <taxon>Corynebacteriaceae</taxon>
        <taxon>Corynebacterium</taxon>
    </lineage>
</organism>
<evidence type="ECO:0000313" key="2">
    <source>
        <dbReference type="EMBL" id="QAU51967.1"/>
    </source>
</evidence>
<dbReference type="GO" id="GO:0016491">
    <property type="term" value="F:oxidoreductase activity"/>
    <property type="evidence" value="ECO:0007669"/>
    <property type="project" value="InterPro"/>
</dbReference>